<dbReference type="CDD" id="cd00201">
    <property type="entry name" value="WW"/>
    <property type="match status" value="1"/>
</dbReference>
<evidence type="ECO:0000259" key="2">
    <source>
        <dbReference type="PROSITE" id="PS50020"/>
    </source>
</evidence>
<gene>
    <name evidence="3" type="ORF">GIB67_008683</name>
</gene>
<feature type="domain" description="WW" evidence="2">
    <location>
        <begin position="267"/>
        <end position="287"/>
    </location>
</feature>
<dbReference type="Gene3D" id="2.20.70.10">
    <property type="match status" value="1"/>
</dbReference>
<feature type="compositionally biased region" description="Basic and acidic residues" evidence="1">
    <location>
        <begin position="127"/>
        <end position="136"/>
    </location>
</feature>
<protein>
    <recommendedName>
        <fullName evidence="2">WW domain-containing protein</fullName>
    </recommendedName>
</protein>
<sequence>MFFKKSRCHWDGGLIRDSNSDMLLRFYLSFGAGSNTMVDALALIRALNLLIRTSISKLLLDDVFKQKNEIAKTVESELEKAMSVYGYKIVETLITEPDEHVKRAMNEINADISLTLKQRKSANKKLKQIEKKERQRISSRTLQSETTERDHQEFAHSLWVKDTRNGTHVIVTMENPNYSLVEINDPEDRGKNAKQYTWVLPFKAHRAVGFYCGMKICRKSPKAVENFNCYHFLKRSPGLPRKRNIQCSVQLSRGQMHLLSGRNLQRQGRKYYYNKATKQSKWTIPDELKLVCEQAENMTSLETVSEVDLTSPPPVAVTPTSVETHSAAISGVSSSPVQVTPVATVADPLPVGHSVSQASAMPSSLTADAIGVHSPLATVNHLPTVKSVNAGGPAALPNTTVIIMSTFESTYPQAVASSVDGMSVQYLEVKPCLDCPYGYANPMVFGHETMEAKRLVKDLMSIKRKSEDDAGTKILRVLAHRIAESGADINRLQFLHPCKPPQGKEANEIL</sequence>
<name>A0A7J7M550_9MAGN</name>
<comment type="caution">
    <text evidence="3">The sequence shown here is derived from an EMBL/GenBank/DDBJ whole genome shotgun (WGS) entry which is preliminary data.</text>
</comment>
<evidence type="ECO:0000256" key="1">
    <source>
        <dbReference type="SAM" id="MobiDB-lite"/>
    </source>
</evidence>
<dbReference type="InterPro" id="IPR036013">
    <property type="entry name" value="Band_7/SPFH_dom_sf"/>
</dbReference>
<dbReference type="SUPFAM" id="SSF51045">
    <property type="entry name" value="WW domain"/>
    <property type="match status" value="1"/>
</dbReference>
<keyword evidence="4" id="KW-1185">Reference proteome</keyword>
<dbReference type="InterPro" id="IPR050710">
    <property type="entry name" value="Band7/mec-2_domain"/>
</dbReference>
<dbReference type="AlphaFoldDB" id="A0A7J7M550"/>
<dbReference type="EMBL" id="JACGCM010001775">
    <property type="protein sequence ID" value="KAF6149962.1"/>
    <property type="molecule type" value="Genomic_DNA"/>
</dbReference>
<dbReference type="OrthoDB" id="1736655at2759"/>
<dbReference type="Gene3D" id="3.30.479.30">
    <property type="entry name" value="Band 7 domain"/>
    <property type="match status" value="1"/>
</dbReference>
<dbReference type="PANTHER" id="PTHR43327:SF10">
    <property type="entry name" value="STOMATIN-LIKE PROTEIN 2, MITOCHONDRIAL"/>
    <property type="match status" value="1"/>
</dbReference>
<dbReference type="Proteomes" id="UP000541444">
    <property type="component" value="Unassembled WGS sequence"/>
</dbReference>
<dbReference type="SUPFAM" id="SSF117892">
    <property type="entry name" value="Band 7/SPFH domain"/>
    <property type="match status" value="1"/>
</dbReference>
<accession>A0A7J7M550</accession>
<evidence type="ECO:0000313" key="3">
    <source>
        <dbReference type="EMBL" id="KAF6149962.1"/>
    </source>
</evidence>
<evidence type="ECO:0000313" key="4">
    <source>
        <dbReference type="Proteomes" id="UP000541444"/>
    </source>
</evidence>
<feature type="region of interest" description="Disordered" evidence="1">
    <location>
        <begin position="125"/>
        <end position="147"/>
    </location>
</feature>
<dbReference type="PROSITE" id="PS50020">
    <property type="entry name" value="WW_DOMAIN_2"/>
    <property type="match status" value="1"/>
</dbReference>
<dbReference type="InterPro" id="IPR001202">
    <property type="entry name" value="WW_dom"/>
</dbReference>
<dbReference type="InterPro" id="IPR036020">
    <property type="entry name" value="WW_dom_sf"/>
</dbReference>
<organism evidence="3 4">
    <name type="scientific">Kingdonia uniflora</name>
    <dbReference type="NCBI Taxonomy" id="39325"/>
    <lineage>
        <taxon>Eukaryota</taxon>
        <taxon>Viridiplantae</taxon>
        <taxon>Streptophyta</taxon>
        <taxon>Embryophyta</taxon>
        <taxon>Tracheophyta</taxon>
        <taxon>Spermatophyta</taxon>
        <taxon>Magnoliopsida</taxon>
        <taxon>Ranunculales</taxon>
        <taxon>Circaeasteraceae</taxon>
        <taxon>Kingdonia</taxon>
    </lineage>
</organism>
<dbReference type="PANTHER" id="PTHR43327">
    <property type="entry name" value="STOMATIN-LIKE PROTEIN 2, MITOCHONDRIAL"/>
    <property type="match status" value="1"/>
</dbReference>
<proteinExistence type="predicted"/>
<reference evidence="3 4" key="1">
    <citation type="journal article" date="2020" name="IScience">
        <title>Genome Sequencing of the Endangered Kingdonia uniflora (Circaeasteraceae, Ranunculales) Reveals Potential Mechanisms of Evolutionary Specialization.</title>
        <authorList>
            <person name="Sun Y."/>
            <person name="Deng T."/>
            <person name="Zhang A."/>
            <person name="Moore M.J."/>
            <person name="Landis J.B."/>
            <person name="Lin N."/>
            <person name="Zhang H."/>
            <person name="Zhang X."/>
            <person name="Huang J."/>
            <person name="Zhang X."/>
            <person name="Sun H."/>
            <person name="Wang H."/>
        </authorList>
    </citation>
    <scope>NUCLEOTIDE SEQUENCE [LARGE SCALE GENOMIC DNA]</scope>
    <source>
        <strain evidence="3">TB1705</strain>
        <tissue evidence="3">Leaf</tissue>
    </source>
</reference>